<dbReference type="Gene3D" id="1.10.10.10">
    <property type="entry name" value="Winged helix-like DNA-binding domain superfamily/Winged helix DNA-binding domain"/>
    <property type="match status" value="1"/>
</dbReference>
<sequence length="118" mass="13535">MAGRGAEQRRNAALLFEQGWGYKAVSTGLGINRQAVRDWMYAWKALGTEQFCICISRHIAYSNEVKLAAVRDRLNGIATVDVMERYGITNRNIVKRWMREFRARGEAAFESRDESMKS</sequence>
<dbReference type="Proteomes" id="UP000786989">
    <property type="component" value="Unassembled WGS sequence"/>
</dbReference>
<dbReference type="InterPro" id="IPR010921">
    <property type="entry name" value="Trp_repressor/repl_initiator"/>
</dbReference>
<dbReference type="Pfam" id="PF13384">
    <property type="entry name" value="HTH_23"/>
    <property type="match status" value="1"/>
</dbReference>
<dbReference type="SUPFAM" id="SSF48295">
    <property type="entry name" value="TrpR-like"/>
    <property type="match status" value="1"/>
</dbReference>
<dbReference type="GO" id="GO:0043565">
    <property type="term" value="F:sequence-specific DNA binding"/>
    <property type="evidence" value="ECO:0007669"/>
    <property type="project" value="InterPro"/>
</dbReference>
<comment type="caution">
    <text evidence="1">The sequence shown here is derived from an EMBL/GenBank/DDBJ whole genome shotgun (WGS) entry which is preliminary data.</text>
</comment>
<evidence type="ECO:0000313" key="2">
    <source>
        <dbReference type="Proteomes" id="UP000786989"/>
    </source>
</evidence>
<proteinExistence type="predicted"/>
<organism evidence="1 2">
    <name type="scientific">Slackia equolifaciens</name>
    <dbReference type="NCBI Taxonomy" id="498718"/>
    <lineage>
        <taxon>Bacteria</taxon>
        <taxon>Bacillati</taxon>
        <taxon>Actinomycetota</taxon>
        <taxon>Coriobacteriia</taxon>
        <taxon>Eggerthellales</taxon>
        <taxon>Eggerthellaceae</taxon>
        <taxon>Slackia</taxon>
    </lineage>
</organism>
<accession>A0A9D3A0I8</accession>
<protein>
    <submittedName>
        <fullName evidence="1">Transposase</fullName>
    </submittedName>
</protein>
<dbReference type="InterPro" id="IPR036388">
    <property type="entry name" value="WH-like_DNA-bd_sf"/>
</dbReference>
<reference evidence="1" key="2">
    <citation type="submission" date="2021-09" db="EMBL/GenBank/DDBJ databases">
        <authorList>
            <person name="Gilroy R."/>
        </authorList>
    </citation>
    <scope>NUCLEOTIDE SEQUENCE</scope>
    <source>
        <strain evidence="1">ChiGjej6B6-11269</strain>
    </source>
</reference>
<reference evidence="1" key="1">
    <citation type="journal article" date="2021" name="PeerJ">
        <title>Extensive microbial diversity within the chicken gut microbiome revealed by metagenomics and culture.</title>
        <authorList>
            <person name="Gilroy R."/>
            <person name="Ravi A."/>
            <person name="Getino M."/>
            <person name="Pursley I."/>
            <person name="Horton D.L."/>
            <person name="Alikhan N.F."/>
            <person name="Baker D."/>
            <person name="Gharbi K."/>
            <person name="Hall N."/>
            <person name="Watson M."/>
            <person name="Adriaenssens E.M."/>
            <person name="Foster-Nyarko E."/>
            <person name="Jarju S."/>
            <person name="Secka A."/>
            <person name="Antonio M."/>
            <person name="Oren A."/>
            <person name="Chaudhuri R.R."/>
            <person name="La Ragione R."/>
            <person name="Hildebrand F."/>
            <person name="Pallen M.J."/>
        </authorList>
    </citation>
    <scope>NUCLEOTIDE SEQUENCE</scope>
    <source>
        <strain evidence="1">ChiGjej6B6-11269</strain>
    </source>
</reference>
<name>A0A9D3A0I8_9ACTN</name>
<dbReference type="AlphaFoldDB" id="A0A9D3A0I8"/>
<dbReference type="EMBL" id="DYWI01000006">
    <property type="protein sequence ID" value="HJF64563.1"/>
    <property type="molecule type" value="Genomic_DNA"/>
</dbReference>
<gene>
    <name evidence="1" type="ORF">K8U77_00385</name>
</gene>
<evidence type="ECO:0000313" key="1">
    <source>
        <dbReference type="EMBL" id="HJF64563.1"/>
    </source>
</evidence>